<feature type="repeat" description="PPR" evidence="6">
    <location>
        <begin position="294"/>
        <end position="328"/>
    </location>
</feature>
<protein>
    <recommendedName>
        <fullName evidence="8">DYW domain-containing protein</fullName>
    </recommendedName>
</protein>
<dbReference type="EMBL" id="JADCNL010000004">
    <property type="protein sequence ID" value="KAG0484936.1"/>
    <property type="molecule type" value="Genomic_DNA"/>
</dbReference>
<evidence type="ECO:0000256" key="2">
    <source>
        <dbReference type="ARBA" id="ARBA00022528"/>
    </source>
</evidence>
<dbReference type="AlphaFoldDB" id="A0A835R972"/>
<dbReference type="PANTHER" id="PTHR47926">
    <property type="entry name" value="PENTATRICOPEPTIDE REPEAT-CONTAINING PROTEIN"/>
    <property type="match status" value="1"/>
</dbReference>
<feature type="repeat" description="PPR" evidence="6">
    <location>
        <begin position="496"/>
        <end position="530"/>
    </location>
</feature>
<evidence type="ECO:0000256" key="6">
    <source>
        <dbReference type="PROSITE-ProRule" id="PRU00708"/>
    </source>
</evidence>
<evidence type="ECO:0000256" key="5">
    <source>
        <dbReference type="ARBA" id="ARBA00022946"/>
    </source>
</evidence>
<feature type="repeat" description="PPR" evidence="6">
    <location>
        <begin position="395"/>
        <end position="429"/>
    </location>
</feature>
<dbReference type="NCBIfam" id="TIGR00756">
    <property type="entry name" value="PPR"/>
    <property type="match status" value="5"/>
</dbReference>
<dbReference type="GO" id="GO:0009451">
    <property type="term" value="P:RNA modification"/>
    <property type="evidence" value="ECO:0007669"/>
    <property type="project" value="InterPro"/>
</dbReference>
<accession>A0A835R972</accession>
<name>A0A835R972_VANPL</name>
<dbReference type="Pfam" id="PF20430">
    <property type="entry name" value="Eplus_motif"/>
    <property type="match status" value="1"/>
</dbReference>
<keyword evidence="5" id="KW-0809">Transit peptide</keyword>
<dbReference type="Pfam" id="PF20431">
    <property type="entry name" value="E_motif"/>
    <property type="match status" value="1"/>
</dbReference>
<dbReference type="Pfam" id="PF01535">
    <property type="entry name" value="PPR"/>
    <property type="match status" value="6"/>
</dbReference>
<feature type="region of interest" description="Disordered" evidence="7">
    <location>
        <begin position="1"/>
        <end position="25"/>
    </location>
</feature>
<dbReference type="InterPro" id="IPR046849">
    <property type="entry name" value="E2_motif"/>
</dbReference>
<evidence type="ECO:0000256" key="3">
    <source>
        <dbReference type="ARBA" id="ARBA00022640"/>
    </source>
</evidence>
<dbReference type="FunFam" id="1.25.40.10:FF:000395">
    <property type="entry name" value="Pentatricopeptide repeat-containing protein chloroplastic"/>
    <property type="match status" value="1"/>
</dbReference>
<dbReference type="GO" id="GO:0003723">
    <property type="term" value="F:RNA binding"/>
    <property type="evidence" value="ECO:0007669"/>
    <property type="project" value="InterPro"/>
</dbReference>
<keyword evidence="2" id="KW-0150">Chloroplast</keyword>
<dbReference type="InterPro" id="IPR032867">
    <property type="entry name" value="DYW_dom"/>
</dbReference>
<keyword evidence="10" id="KW-1185">Reference proteome</keyword>
<dbReference type="InterPro" id="IPR011990">
    <property type="entry name" value="TPR-like_helical_dom_sf"/>
</dbReference>
<dbReference type="InterPro" id="IPR002885">
    <property type="entry name" value="PPR_rpt"/>
</dbReference>
<dbReference type="InterPro" id="IPR046848">
    <property type="entry name" value="E_motif"/>
</dbReference>
<reference evidence="9 10" key="1">
    <citation type="journal article" date="2020" name="Nat. Food">
        <title>A phased Vanilla planifolia genome enables genetic improvement of flavour and production.</title>
        <authorList>
            <person name="Hasing T."/>
            <person name="Tang H."/>
            <person name="Brym M."/>
            <person name="Khazi F."/>
            <person name="Huang T."/>
            <person name="Chambers A.H."/>
        </authorList>
    </citation>
    <scope>NUCLEOTIDE SEQUENCE [LARGE SCALE GENOMIC DNA]</scope>
    <source>
        <tissue evidence="9">Leaf</tissue>
    </source>
</reference>
<dbReference type="FunFam" id="1.25.40.10:FF:000366">
    <property type="entry name" value="Pentatricopeptide (PPR) repeat-containing protein"/>
    <property type="match status" value="1"/>
</dbReference>
<dbReference type="PROSITE" id="PS51375">
    <property type="entry name" value="PPR"/>
    <property type="match status" value="5"/>
</dbReference>
<dbReference type="FunFam" id="1.25.40.10:FF:000031">
    <property type="entry name" value="Pentatricopeptide repeat-containing protein mitochondrial"/>
    <property type="match status" value="2"/>
</dbReference>
<dbReference type="Pfam" id="PF13041">
    <property type="entry name" value="PPR_2"/>
    <property type="match status" value="2"/>
</dbReference>
<dbReference type="GO" id="GO:0009507">
    <property type="term" value="C:chloroplast"/>
    <property type="evidence" value="ECO:0007669"/>
    <property type="project" value="UniProtKB-SubCell"/>
</dbReference>
<feature type="repeat" description="PPR" evidence="6">
    <location>
        <begin position="162"/>
        <end position="192"/>
    </location>
</feature>
<comment type="subcellular location">
    <subcellularLocation>
        <location evidence="1">Plastid</location>
        <location evidence="1">Chloroplast</location>
    </subcellularLocation>
</comment>
<dbReference type="GO" id="GO:0008270">
    <property type="term" value="F:zinc ion binding"/>
    <property type="evidence" value="ECO:0007669"/>
    <property type="project" value="InterPro"/>
</dbReference>
<feature type="repeat" description="PPR" evidence="6">
    <location>
        <begin position="193"/>
        <end position="227"/>
    </location>
</feature>
<evidence type="ECO:0000313" key="10">
    <source>
        <dbReference type="Proteomes" id="UP000636800"/>
    </source>
</evidence>
<evidence type="ECO:0000256" key="7">
    <source>
        <dbReference type="SAM" id="MobiDB-lite"/>
    </source>
</evidence>
<evidence type="ECO:0000256" key="1">
    <source>
        <dbReference type="ARBA" id="ARBA00004229"/>
    </source>
</evidence>
<evidence type="ECO:0000256" key="4">
    <source>
        <dbReference type="ARBA" id="ARBA00022737"/>
    </source>
</evidence>
<dbReference type="InterPro" id="IPR046960">
    <property type="entry name" value="PPR_At4g14850-like_plant"/>
</dbReference>
<organism evidence="9 10">
    <name type="scientific">Vanilla planifolia</name>
    <name type="common">Vanilla</name>
    <dbReference type="NCBI Taxonomy" id="51239"/>
    <lineage>
        <taxon>Eukaryota</taxon>
        <taxon>Viridiplantae</taxon>
        <taxon>Streptophyta</taxon>
        <taxon>Embryophyta</taxon>
        <taxon>Tracheophyta</taxon>
        <taxon>Spermatophyta</taxon>
        <taxon>Magnoliopsida</taxon>
        <taxon>Liliopsida</taxon>
        <taxon>Asparagales</taxon>
        <taxon>Orchidaceae</taxon>
        <taxon>Vanilloideae</taxon>
        <taxon>Vanilleae</taxon>
        <taxon>Vanilla</taxon>
    </lineage>
</organism>
<sequence>MASTLLHFSPSSYKTATSQRPPPRHPSPFAHSSFLLLDLCSQPKEVHQSLTLIIKHGLYSDPYTRNKLIAVFSRFGAIHEASMIFDSITEKPEEVYHCLLRGHAHHSPLDVTLSFYSQMRLAGVRPLVFSLTYILKSCADRFDLRMGRGVHAQLYCNGYGSNVQAMTSVVNMYAKCGRIDEARKMFDRMPERDLVTWNALIAGYAQNGFALDALQMVVGMQEDGQSPDSITLVSALPACTAVGCLPIGKSVHGFAVRAGFESLVNISTAIIDMYAKCGAIWLAKLVFERMMIKNVISWNSMILGCLSCSEPGEALKLYKRFLHEEINPTDVTMMGALQACAELGKLEEGREVHKLLLRNELGTDTSVMNAVITMYSKCKRPDLAAEVFHNLRCKSLVSWNAMILCYAQNDMPTDAVNLFLKMQTKNIRPDSFTLVSVIPALADISLPRQAKWIHGYAVRLLLDCDIFVRTALIDLYSKCGNVISARSLFDCIEEKHVETWNAMIDGYGSHGLGLKAVEMFAEMKRSTVKPSDVTFLNMLSACSHAGLVEEGKRYFRSMKEDYGLEPRMDHYGATVDLLGRSGRLEEAWNFIEQMPIKPGISVYGAMLGACKIHKNVQLGKAAAKRLFELEPEEGGYHVLLSNIYASASLWEDVAKVRSMMEKKGLQKSPGLSFMEIKNRVHTFYSGMTNHPQAKQIYAKVEELIEEIKLFGYVPDEDSVREVEDDVKEKLLNSHSEKLAISFGLISTNPGTTIQIRKNLRFCRDCHNFSKLVSRVTGREIIVRDMQRFHHFKDGKCSCRDYW</sequence>
<dbReference type="Proteomes" id="UP000636800">
    <property type="component" value="Unassembled WGS sequence"/>
</dbReference>
<dbReference type="Pfam" id="PF14432">
    <property type="entry name" value="DYW_deaminase"/>
    <property type="match status" value="1"/>
</dbReference>
<keyword evidence="3" id="KW-0934">Plastid</keyword>
<dbReference type="FunFam" id="1.25.40.10:FF:000344">
    <property type="entry name" value="Pentatricopeptide repeat-containing protein"/>
    <property type="match status" value="1"/>
</dbReference>
<comment type="caution">
    <text evidence="9">The sequence shown here is derived from an EMBL/GenBank/DDBJ whole genome shotgun (WGS) entry which is preliminary data.</text>
</comment>
<feature type="compositionally biased region" description="Polar residues" evidence="7">
    <location>
        <begin position="9"/>
        <end position="19"/>
    </location>
</feature>
<feature type="domain" description="DYW" evidence="8">
    <location>
        <begin position="711"/>
        <end position="802"/>
    </location>
</feature>
<dbReference type="Gene3D" id="1.25.40.10">
    <property type="entry name" value="Tetratricopeptide repeat domain"/>
    <property type="match status" value="5"/>
</dbReference>
<evidence type="ECO:0000259" key="8">
    <source>
        <dbReference type="Pfam" id="PF14432"/>
    </source>
</evidence>
<gene>
    <name evidence="9" type="ORF">HPP92_009015</name>
</gene>
<proteinExistence type="predicted"/>
<dbReference type="PANTHER" id="PTHR47926:SF373">
    <property type="entry name" value="TETRATRICOPEPTIDE-LIKE HELICAL DOMAIN SUPERFAMILY, DYW DOMAIN-CONTAINING PROTEIN"/>
    <property type="match status" value="1"/>
</dbReference>
<keyword evidence="4" id="KW-0677">Repeat</keyword>
<evidence type="ECO:0000313" key="9">
    <source>
        <dbReference type="EMBL" id="KAG0484936.1"/>
    </source>
</evidence>